<keyword evidence="3" id="KW-1185">Reference proteome</keyword>
<name>J9DSH1_EDHAE</name>
<dbReference type="HOGENOM" id="CLU_1896172_0_0_1"/>
<protein>
    <submittedName>
        <fullName evidence="2">Uncharacterized protein</fullName>
    </submittedName>
</protein>
<accession>J9DSH1</accession>
<sequence>MRNKEEKEIKEEEEDLNIENKVEKKSKEHENTEINEALQNLYLRKNVFLTKQEENKKSFDLKTELEKNYHISYDLKRNVNVEDAFENNYAIGNETGRSANKNCEFVKNCKKENVYESKFNSQNEKEKNIQVDVD</sequence>
<organism evidence="2 3">
    <name type="scientific">Edhazardia aedis (strain USNM 41457)</name>
    <name type="common">Microsporidian parasite</name>
    <dbReference type="NCBI Taxonomy" id="1003232"/>
    <lineage>
        <taxon>Eukaryota</taxon>
        <taxon>Fungi</taxon>
        <taxon>Fungi incertae sedis</taxon>
        <taxon>Microsporidia</taxon>
        <taxon>Edhazardia</taxon>
    </lineage>
</organism>
<reference evidence="2 3" key="1">
    <citation type="submission" date="2011-08" db="EMBL/GenBank/DDBJ databases">
        <authorList>
            <person name="Liu Z.J."/>
            <person name="Shi F.L."/>
            <person name="Lu J.Q."/>
            <person name="Li M."/>
            <person name="Wang Z.L."/>
        </authorList>
    </citation>
    <scope>NUCLEOTIDE SEQUENCE [LARGE SCALE GENOMIC DNA]</scope>
    <source>
        <strain evidence="2 3">USNM 41457</strain>
    </source>
</reference>
<evidence type="ECO:0000313" key="3">
    <source>
        <dbReference type="Proteomes" id="UP000003163"/>
    </source>
</evidence>
<evidence type="ECO:0000313" key="2">
    <source>
        <dbReference type="EMBL" id="EJW04272.1"/>
    </source>
</evidence>
<dbReference type="InParanoid" id="J9DSH1"/>
<evidence type="ECO:0000256" key="1">
    <source>
        <dbReference type="SAM" id="MobiDB-lite"/>
    </source>
</evidence>
<reference evidence="3" key="2">
    <citation type="submission" date="2015-07" db="EMBL/GenBank/DDBJ databases">
        <title>Contrasting host-pathogen interactions and genome evolution in two generalist and specialist microsporidian pathogens of mosquitoes.</title>
        <authorList>
            <consortium name="The Broad Institute Genomics Platform"/>
            <consortium name="The Broad Institute Genome Sequencing Center for Infectious Disease"/>
            <person name="Cuomo C.A."/>
            <person name="Sanscrainte N.D."/>
            <person name="Goldberg J.M."/>
            <person name="Heiman D."/>
            <person name="Young S."/>
            <person name="Zeng Q."/>
            <person name="Becnel J.J."/>
            <person name="Birren B.W."/>
        </authorList>
    </citation>
    <scope>NUCLEOTIDE SEQUENCE [LARGE SCALE GENOMIC DNA]</scope>
    <source>
        <strain evidence="3">USNM 41457</strain>
    </source>
</reference>
<feature type="compositionally biased region" description="Basic and acidic residues" evidence="1">
    <location>
        <begin position="18"/>
        <end position="31"/>
    </location>
</feature>
<feature type="compositionally biased region" description="Basic and acidic residues" evidence="1">
    <location>
        <begin position="1"/>
        <end position="10"/>
    </location>
</feature>
<proteinExistence type="predicted"/>
<feature type="region of interest" description="Disordered" evidence="1">
    <location>
        <begin position="1"/>
        <end position="31"/>
    </location>
</feature>
<dbReference type="VEuPathDB" id="MicrosporidiaDB:EDEG_01464"/>
<comment type="caution">
    <text evidence="2">The sequence shown here is derived from an EMBL/GenBank/DDBJ whole genome shotgun (WGS) entry which is preliminary data.</text>
</comment>
<dbReference type="EMBL" id="AFBI03000021">
    <property type="protein sequence ID" value="EJW04272.1"/>
    <property type="molecule type" value="Genomic_DNA"/>
</dbReference>
<dbReference type="AlphaFoldDB" id="J9DSH1"/>
<feature type="non-terminal residue" evidence="2">
    <location>
        <position position="134"/>
    </location>
</feature>
<dbReference type="Proteomes" id="UP000003163">
    <property type="component" value="Unassembled WGS sequence"/>
</dbReference>
<gene>
    <name evidence="2" type="ORF">EDEG_01464</name>
</gene>